<comment type="caution">
    <text evidence="4">The sequence shown here is derived from an EMBL/GenBank/DDBJ whole genome shotgun (WGS) entry which is preliminary data.</text>
</comment>
<evidence type="ECO:0000256" key="1">
    <source>
        <dbReference type="ARBA" id="ARBA00007398"/>
    </source>
</evidence>
<dbReference type="SUPFAM" id="SSF88723">
    <property type="entry name" value="PIN domain-like"/>
    <property type="match status" value="1"/>
</dbReference>
<evidence type="ECO:0000313" key="4">
    <source>
        <dbReference type="EMBL" id="KAK0619828.1"/>
    </source>
</evidence>
<reference evidence="4" key="1">
    <citation type="submission" date="2023-06" db="EMBL/GenBank/DDBJ databases">
        <title>Genome-scale phylogeny and comparative genomics of the fungal order Sordariales.</title>
        <authorList>
            <consortium name="Lawrence Berkeley National Laboratory"/>
            <person name="Hensen N."/>
            <person name="Bonometti L."/>
            <person name="Westerberg I."/>
            <person name="Brannstrom I.O."/>
            <person name="Guillou S."/>
            <person name="Cros-Aarteil S."/>
            <person name="Calhoun S."/>
            <person name="Haridas S."/>
            <person name="Kuo A."/>
            <person name="Mondo S."/>
            <person name="Pangilinan J."/>
            <person name="Riley R."/>
            <person name="Labutti K."/>
            <person name="Andreopoulos B."/>
            <person name="Lipzen A."/>
            <person name="Chen C."/>
            <person name="Yanf M."/>
            <person name="Daum C."/>
            <person name="Ng V."/>
            <person name="Clum A."/>
            <person name="Steindorff A."/>
            <person name="Ohm R."/>
            <person name="Martin F."/>
            <person name="Silar P."/>
            <person name="Natvig D."/>
            <person name="Lalanne C."/>
            <person name="Gautier V."/>
            <person name="Ament-Velasquez S.L."/>
            <person name="Kruys A."/>
            <person name="Hutchinson M.I."/>
            <person name="Powell A.J."/>
            <person name="Barry K."/>
            <person name="Miller A.N."/>
            <person name="Grigoriev I.V."/>
            <person name="Debuchy R."/>
            <person name="Gladieux P."/>
            <person name="Thoren M.H."/>
            <person name="Johannesson H."/>
        </authorList>
    </citation>
    <scope>NUCLEOTIDE SEQUENCE</scope>
    <source>
        <strain evidence="4">CBS 606.72</strain>
    </source>
</reference>
<evidence type="ECO:0000259" key="3">
    <source>
        <dbReference type="Pfam" id="PF12813"/>
    </source>
</evidence>
<dbReference type="Gene3D" id="3.40.50.1010">
    <property type="entry name" value="5'-nuclease"/>
    <property type="match status" value="1"/>
</dbReference>
<proteinExistence type="inferred from homology"/>
<evidence type="ECO:0000256" key="2">
    <source>
        <dbReference type="SAM" id="MobiDB-lite"/>
    </source>
</evidence>
<accession>A0AA39WQP0</accession>
<feature type="domain" description="Asteroid" evidence="3">
    <location>
        <begin position="146"/>
        <end position="386"/>
    </location>
</feature>
<evidence type="ECO:0000313" key="5">
    <source>
        <dbReference type="Proteomes" id="UP001175000"/>
    </source>
</evidence>
<dbReference type="AlphaFoldDB" id="A0AA39WQP0"/>
<dbReference type="PANTHER" id="PTHR15665:SF1">
    <property type="entry name" value="PROTEIN ASTEROID HOMOLOG 1"/>
    <property type="match status" value="1"/>
</dbReference>
<dbReference type="InterPro" id="IPR039436">
    <property type="entry name" value="Asteroid_dom"/>
</dbReference>
<protein>
    <submittedName>
        <fullName evidence="4">XPG domain containing-domain-containing protein</fullName>
    </submittedName>
</protein>
<keyword evidence="5" id="KW-1185">Reference proteome</keyword>
<feature type="compositionally biased region" description="Basic residues" evidence="2">
    <location>
        <begin position="555"/>
        <end position="568"/>
    </location>
</feature>
<gene>
    <name evidence="4" type="ORF">B0T14DRAFT_429034</name>
</gene>
<sequence>MGIPGLKRLLEPYATPRRKVGPCPTAIDGPALAYHVLGLCQRKTLKSSPFEQPSYELLGQTAVAWLGKVEESGIHVSAIIFDGLLPKAKREERMQRVLATTKQLEHYRLAYPDGVPRQRAEFDEKAAVELFPKTRGKEAKVAAPVPSFLVAAIIDSLSTSPRYGSRVKVVAGEADGFCAEIVRIHGGLVLTSDSDLLVHKLGNNGGVVFLADIGLDVETKTLNAPLFRVEEICARLSLKSDQGLSKLAFELITDPSLTIEQAAELARKSTAATISPSTYNEFVQSYISPETVIESVENGDRPTLDPRVSELALRCLPAGEDSGSGSNDLSVYLPFLLDYSARTSAWEQSKIVRQLAYSLLQVIRGQPILSVAEFRRPQSPSSGLQVHCFAQLDIGRESSVLLDLLSRIETGTTNPDLIWMMLAVYQDVNLSLRQGKESPPCFEQLRQYTLGTLDQGSWGFIHLLAQVQGLLYSLRILKQLLEFTAYHASKEIPPEAAKLRERLVSLPPLTAFPSARDFGESFRKLGQANGLQSLSDLFSGEHEILTQIEAIRKAPTPRKGRKAKKRKASMPITASARPLSRNPFDILARQD</sequence>
<dbReference type="InterPro" id="IPR029060">
    <property type="entry name" value="PIN-like_dom_sf"/>
</dbReference>
<dbReference type="Proteomes" id="UP001175000">
    <property type="component" value="Unassembled WGS sequence"/>
</dbReference>
<name>A0AA39WQP0_9PEZI</name>
<organism evidence="4 5">
    <name type="scientific">Immersiella caudata</name>
    <dbReference type="NCBI Taxonomy" id="314043"/>
    <lineage>
        <taxon>Eukaryota</taxon>
        <taxon>Fungi</taxon>
        <taxon>Dikarya</taxon>
        <taxon>Ascomycota</taxon>
        <taxon>Pezizomycotina</taxon>
        <taxon>Sordariomycetes</taxon>
        <taxon>Sordariomycetidae</taxon>
        <taxon>Sordariales</taxon>
        <taxon>Lasiosphaeriaceae</taxon>
        <taxon>Immersiella</taxon>
    </lineage>
</organism>
<comment type="similarity">
    <text evidence="1">Belongs to the asteroid family.</text>
</comment>
<dbReference type="Pfam" id="PF12813">
    <property type="entry name" value="XPG_I_2"/>
    <property type="match status" value="1"/>
</dbReference>
<dbReference type="EMBL" id="JAULSU010000004">
    <property type="protein sequence ID" value="KAK0619828.1"/>
    <property type="molecule type" value="Genomic_DNA"/>
</dbReference>
<feature type="region of interest" description="Disordered" evidence="2">
    <location>
        <begin position="554"/>
        <end position="591"/>
    </location>
</feature>
<dbReference type="PANTHER" id="PTHR15665">
    <property type="entry name" value="ASTEROID PROTEIN"/>
    <property type="match status" value="1"/>
</dbReference>
<dbReference type="InterPro" id="IPR026832">
    <property type="entry name" value="Asteroid"/>
</dbReference>